<evidence type="ECO:0000256" key="2">
    <source>
        <dbReference type="SAM" id="SignalP"/>
    </source>
</evidence>
<feature type="chain" id="PRO_5039363907" evidence="2">
    <location>
        <begin position="18"/>
        <end position="219"/>
    </location>
</feature>
<feature type="signal peptide" evidence="2">
    <location>
        <begin position="1"/>
        <end position="17"/>
    </location>
</feature>
<dbReference type="PROSITE" id="PS51257">
    <property type="entry name" value="PROKAR_LIPOPROTEIN"/>
    <property type="match status" value="1"/>
</dbReference>
<evidence type="ECO:0000313" key="3">
    <source>
        <dbReference type="EMBL" id="PRX50544.1"/>
    </source>
</evidence>
<dbReference type="Proteomes" id="UP000238362">
    <property type="component" value="Unassembled WGS sequence"/>
</dbReference>
<gene>
    <name evidence="3" type="ORF">B0I33_102668</name>
</gene>
<proteinExistence type="predicted"/>
<feature type="region of interest" description="Disordered" evidence="1">
    <location>
        <begin position="21"/>
        <end position="63"/>
    </location>
</feature>
<sequence>MRLRVVLLAAATVSVLAGCSGDDDPLRANPTGQVSASSVRSTTPPVSSGASGSAEPTAAASGERDADVAADVLTWTDQFCGALGEFAGIAELAPPDMGSGDAASAKKALSDYFGRLERALGSSLDGMRKLPPAPLPAAERASKSLTDALGPARRQAAETKRKIDAAAPGNQQALVGAMRSLQGIGTAMGKLENPMRALEGSPKLAAAARRAPNCQKLAG</sequence>
<dbReference type="AlphaFoldDB" id="A0A2T0M1R3"/>
<accession>A0A2T0M1R3</accession>
<organism evidence="3 4">
    <name type="scientific">Prauserella shujinwangii</name>
    <dbReference type="NCBI Taxonomy" id="1453103"/>
    <lineage>
        <taxon>Bacteria</taxon>
        <taxon>Bacillati</taxon>
        <taxon>Actinomycetota</taxon>
        <taxon>Actinomycetes</taxon>
        <taxon>Pseudonocardiales</taxon>
        <taxon>Pseudonocardiaceae</taxon>
        <taxon>Prauserella</taxon>
    </lineage>
</organism>
<comment type="caution">
    <text evidence="3">The sequence shown here is derived from an EMBL/GenBank/DDBJ whole genome shotgun (WGS) entry which is preliminary data.</text>
</comment>
<dbReference type="EMBL" id="PVNH01000002">
    <property type="protein sequence ID" value="PRX50544.1"/>
    <property type="molecule type" value="Genomic_DNA"/>
</dbReference>
<evidence type="ECO:0000313" key="4">
    <source>
        <dbReference type="Proteomes" id="UP000238362"/>
    </source>
</evidence>
<reference evidence="3 4" key="1">
    <citation type="submission" date="2018-03" db="EMBL/GenBank/DDBJ databases">
        <title>Genomic Encyclopedia of Type Strains, Phase III (KMG-III): the genomes of soil and plant-associated and newly described type strains.</title>
        <authorList>
            <person name="Whitman W."/>
        </authorList>
    </citation>
    <scope>NUCLEOTIDE SEQUENCE [LARGE SCALE GENOMIC DNA]</scope>
    <source>
        <strain evidence="3 4">CGMCC 4.7125</strain>
    </source>
</reference>
<feature type="compositionally biased region" description="Low complexity" evidence="1">
    <location>
        <begin position="34"/>
        <end position="48"/>
    </location>
</feature>
<keyword evidence="4" id="KW-1185">Reference proteome</keyword>
<name>A0A2T0M1R3_9PSEU</name>
<keyword evidence="2" id="KW-0732">Signal</keyword>
<protein>
    <submittedName>
        <fullName evidence="3">Uncharacterized protein</fullName>
    </submittedName>
</protein>
<evidence type="ECO:0000256" key="1">
    <source>
        <dbReference type="SAM" id="MobiDB-lite"/>
    </source>
</evidence>
<dbReference type="RefSeq" id="WP_106177614.1">
    <property type="nucleotide sequence ID" value="NZ_PVNH01000002.1"/>
</dbReference>